<gene>
    <name evidence="2" type="ORF">L3X38_036619</name>
</gene>
<dbReference type="AlphaFoldDB" id="A0AAD4YNR8"/>
<protein>
    <submittedName>
        <fullName evidence="2">Uncharacterized protein</fullName>
    </submittedName>
</protein>
<evidence type="ECO:0000256" key="1">
    <source>
        <dbReference type="SAM" id="MobiDB-lite"/>
    </source>
</evidence>
<sequence length="155" mass="17869">MAHHFRRLAHSFSTLTLHLRKAQMTKKISKSLQHIAGDKTTTEGKSHSRRWTAGRLQHMAKSKLQSRSSKKPKGNKACRLLEEKTPFKLAPLPISFSLQLLPWKRGGKKVRKVSQNGMNQRERREMKGETWQNWREHIKVSWEGGASSGYKRGIS</sequence>
<feature type="compositionally biased region" description="Basic and acidic residues" evidence="1">
    <location>
        <begin position="36"/>
        <end position="46"/>
    </location>
</feature>
<feature type="region of interest" description="Disordered" evidence="1">
    <location>
        <begin position="28"/>
        <end position="49"/>
    </location>
</feature>
<reference evidence="2 3" key="1">
    <citation type="journal article" date="2022" name="G3 (Bethesda)">
        <title>Whole-genome sequence and methylome profiling of the almond [Prunus dulcis (Mill.) D.A. Webb] cultivar 'Nonpareil'.</title>
        <authorList>
            <person name="D'Amico-Willman K.M."/>
            <person name="Ouma W.Z."/>
            <person name="Meulia T."/>
            <person name="Sideli G.M."/>
            <person name="Gradziel T.M."/>
            <person name="Fresnedo-Ramirez J."/>
        </authorList>
    </citation>
    <scope>NUCLEOTIDE SEQUENCE [LARGE SCALE GENOMIC DNA]</scope>
    <source>
        <strain evidence="2">Clone GOH B32 T37-40</strain>
    </source>
</reference>
<dbReference type="Proteomes" id="UP001054821">
    <property type="component" value="Chromosome 7"/>
</dbReference>
<keyword evidence="3" id="KW-1185">Reference proteome</keyword>
<accession>A0AAD4YNR8</accession>
<dbReference type="EMBL" id="JAJFAZ020000007">
    <property type="protein sequence ID" value="KAI5316912.1"/>
    <property type="molecule type" value="Genomic_DNA"/>
</dbReference>
<evidence type="ECO:0000313" key="2">
    <source>
        <dbReference type="EMBL" id="KAI5316912.1"/>
    </source>
</evidence>
<comment type="caution">
    <text evidence="2">The sequence shown here is derived from an EMBL/GenBank/DDBJ whole genome shotgun (WGS) entry which is preliminary data.</text>
</comment>
<evidence type="ECO:0000313" key="3">
    <source>
        <dbReference type="Proteomes" id="UP001054821"/>
    </source>
</evidence>
<name>A0AAD4YNR8_PRUDU</name>
<organism evidence="2 3">
    <name type="scientific">Prunus dulcis</name>
    <name type="common">Almond</name>
    <name type="synonym">Amygdalus dulcis</name>
    <dbReference type="NCBI Taxonomy" id="3755"/>
    <lineage>
        <taxon>Eukaryota</taxon>
        <taxon>Viridiplantae</taxon>
        <taxon>Streptophyta</taxon>
        <taxon>Embryophyta</taxon>
        <taxon>Tracheophyta</taxon>
        <taxon>Spermatophyta</taxon>
        <taxon>Magnoliopsida</taxon>
        <taxon>eudicotyledons</taxon>
        <taxon>Gunneridae</taxon>
        <taxon>Pentapetalae</taxon>
        <taxon>rosids</taxon>
        <taxon>fabids</taxon>
        <taxon>Rosales</taxon>
        <taxon>Rosaceae</taxon>
        <taxon>Amygdaloideae</taxon>
        <taxon>Amygdaleae</taxon>
        <taxon>Prunus</taxon>
    </lineage>
</organism>
<proteinExistence type="predicted"/>